<dbReference type="PROSITE" id="PS50088">
    <property type="entry name" value="ANK_REPEAT"/>
    <property type="match status" value="6"/>
</dbReference>
<sequence length="377" mass="41686">MDSEIVESDLFPGMTAVEILNSLDIKAKSYIKTGGLYRDQAEIVKTFTELHWSAERDDPEMVVELCLNDGVDVNITAKNNLTSLRWVCVRGSGILIETLIDLGAEKNVQHSEIKSSPLLLAASWNNYMAVRTLLDHGADANIQDINDVTPLHGSVSRGFCKISQLLVEKGSNVNLRTKESRTPLYIAVKRNDLHLIRLLLENGADLGMEYKEDPEERVYLVRGKDKGKPAWHYVLVDKHLLGLFLKKTNGGNVDVADFGAVLRSGWGKDPPDGTIDQVLKEKSSMFTKIRGETLLHVASKNNSTEAIDLMVKNGLWDCNPRDELGFTPLHIAAIHGNMQAVEKLVDLGADASQAEAVADLAHVNEEYGIESFLKSKI</sequence>
<feature type="non-terminal residue" evidence="4">
    <location>
        <position position="377"/>
    </location>
</feature>
<dbReference type="Pfam" id="PF12796">
    <property type="entry name" value="Ank_2"/>
    <property type="match status" value="2"/>
</dbReference>
<dbReference type="EMBL" id="CALNXI010001304">
    <property type="protein sequence ID" value="CAH3164079.1"/>
    <property type="molecule type" value="Genomic_DNA"/>
</dbReference>
<dbReference type="SMART" id="SM00248">
    <property type="entry name" value="ANK"/>
    <property type="match status" value="7"/>
</dbReference>
<feature type="repeat" description="ANK" evidence="3">
    <location>
        <begin position="113"/>
        <end position="145"/>
    </location>
</feature>
<feature type="repeat" description="ANK" evidence="3">
    <location>
        <begin position="146"/>
        <end position="178"/>
    </location>
</feature>
<reference evidence="4 5" key="1">
    <citation type="submission" date="2022-05" db="EMBL/GenBank/DDBJ databases">
        <authorList>
            <consortium name="Genoscope - CEA"/>
            <person name="William W."/>
        </authorList>
    </citation>
    <scope>NUCLEOTIDE SEQUENCE [LARGE SCALE GENOMIC DNA]</scope>
</reference>
<evidence type="ECO:0000313" key="5">
    <source>
        <dbReference type="Proteomes" id="UP001159427"/>
    </source>
</evidence>
<evidence type="ECO:0000313" key="4">
    <source>
        <dbReference type="EMBL" id="CAH3164079.1"/>
    </source>
</evidence>
<dbReference type="PROSITE" id="PS50297">
    <property type="entry name" value="ANK_REP_REGION"/>
    <property type="match status" value="5"/>
</dbReference>
<evidence type="ECO:0000256" key="1">
    <source>
        <dbReference type="ARBA" id="ARBA00022737"/>
    </source>
</evidence>
<gene>
    <name evidence="4" type="ORF">PEVE_00004856</name>
</gene>
<dbReference type="PANTHER" id="PTHR24198">
    <property type="entry name" value="ANKYRIN REPEAT AND PROTEIN KINASE DOMAIN-CONTAINING PROTEIN"/>
    <property type="match status" value="1"/>
</dbReference>
<dbReference type="SUPFAM" id="SSF48403">
    <property type="entry name" value="Ankyrin repeat"/>
    <property type="match status" value="1"/>
</dbReference>
<accession>A0ABN8QK91</accession>
<evidence type="ECO:0000256" key="3">
    <source>
        <dbReference type="PROSITE-ProRule" id="PRU00023"/>
    </source>
</evidence>
<feature type="repeat" description="ANK" evidence="3">
    <location>
        <begin position="179"/>
        <end position="211"/>
    </location>
</feature>
<keyword evidence="5" id="KW-1185">Reference proteome</keyword>
<keyword evidence="2 3" id="KW-0040">ANK repeat</keyword>
<dbReference type="PANTHER" id="PTHR24198:SF165">
    <property type="entry name" value="ANKYRIN REPEAT-CONTAINING PROTEIN-RELATED"/>
    <property type="match status" value="1"/>
</dbReference>
<dbReference type="InterPro" id="IPR002110">
    <property type="entry name" value="Ankyrin_rpt"/>
</dbReference>
<feature type="repeat" description="ANK" evidence="3">
    <location>
        <begin position="45"/>
        <end position="78"/>
    </location>
</feature>
<proteinExistence type="predicted"/>
<evidence type="ECO:0000256" key="2">
    <source>
        <dbReference type="ARBA" id="ARBA00023043"/>
    </source>
</evidence>
<feature type="repeat" description="ANK" evidence="3">
    <location>
        <begin position="290"/>
        <end position="314"/>
    </location>
</feature>
<name>A0ABN8QK91_9CNID</name>
<dbReference type="Pfam" id="PF00023">
    <property type="entry name" value="Ank"/>
    <property type="match status" value="1"/>
</dbReference>
<protein>
    <submittedName>
        <fullName evidence="4">Uncharacterized protein</fullName>
    </submittedName>
</protein>
<comment type="caution">
    <text evidence="4">The sequence shown here is derived from an EMBL/GenBank/DDBJ whole genome shotgun (WGS) entry which is preliminary data.</text>
</comment>
<dbReference type="Gene3D" id="1.25.40.20">
    <property type="entry name" value="Ankyrin repeat-containing domain"/>
    <property type="match status" value="2"/>
</dbReference>
<dbReference type="Proteomes" id="UP001159427">
    <property type="component" value="Unassembled WGS sequence"/>
</dbReference>
<organism evidence="4 5">
    <name type="scientific">Porites evermanni</name>
    <dbReference type="NCBI Taxonomy" id="104178"/>
    <lineage>
        <taxon>Eukaryota</taxon>
        <taxon>Metazoa</taxon>
        <taxon>Cnidaria</taxon>
        <taxon>Anthozoa</taxon>
        <taxon>Hexacorallia</taxon>
        <taxon>Scleractinia</taxon>
        <taxon>Fungiina</taxon>
        <taxon>Poritidae</taxon>
        <taxon>Porites</taxon>
    </lineage>
</organism>
<feature type="repeat" description="ANK" evidence="3">
    <location>
        <begin position="324"/>
        <end position="356"/>
    </location>
</feature>
<keyword evidence="1" id="KW-0677">Repeat</keyword>
<dbReference type="InterPro" id="IPR036770">
    <property type="entry name" value="Ankyrin_rpt-contain_sf"/>
</dbReference>